<dbReference type="InterPro" id="IPR034646">
    <property type="entry name" value="ADCK3_dom"/>
</dbReference>
<keyword evidence="2" id="KW-0808">Transferase</keyword>
<evidence type="ECO:0000256" key="1">
    <source>
        <dbReference type="ARBA" id="ARBA00009670"/>
    </source>
</evidence>
<sequence>MAGGVAGGALLDGARRLARGERPRLGDLLLTPGNVRKVTDRLAEMRGAAMKLGQLLSMDAGDVLPPELAEIMGRLRADAEPMPKAQVQAVLDREWGRGWEARFDYFSFRPLAAASIGQVHRAMTADGRDLAVKLQYPGIRQSIDSDVDNVATLLRLLQLVPAGLDTGPLLAQAKRQLHEEADYVREATFLRRFGELLAEDPAFLVPTVHADLTTSDVLAMAYVPSRPIEDLAQAGQAERDRVATRLIDLAFRELFRFRLMQTDPNLANYRFDPESGRIVLLDFGATRAFPEEFAARYRRLAEAAVAGDAARAEAEMTAIGYFAGDTSPEIRATIIDIYMKGTEALRGGGRYDFADTRLLDDLRERAESLAANRAVLPLPPVDALFLQRKFGGLYLLARRLRARVDVGALLAHLG</sequence>
<keyword evidence="7" id="KW-1185">Reference proteome</keyword>
<gene>
    <name evidence="6" type="primary">abc1</name>
    <name evidence="6" type="ORF">GCM10011390_44400</name>
</gene>
<reference evidence="6" key="2">
    <citation type="submission" date="2020-09" db="EMBL/GenBank/DDBJ databases">
        <authorList>
            <person name="Sun Q."/>
            <person name="Zhou Y."/>
        </authorList>
    </citation>
    <scope>NUCLEOTIDE SEQUENCE</scope>
    <source>
        <strain evidence="6">CGMCC 1.15367</strain>
    </source>
</reference>
<accession>A0A916ZZF9</accession>
<evidence type="ECO:0000256" key="2">
    <source>
        <dbReference type="ARBA" id="ARBA00022679"/>
    </source>
</evidence>
<evidence type="ECO:0000256" key="4">
    <source>
        <dbReference type="ARBA" id="ARBA00022840"/>
    </source>
</evidence>
<dbReference type="Pfam" id="PF03109">
    <property type="entry name" value="ABC1"/>
    <property type="match status" value="1"/>
</dbReference>
<keyword evidence="3" id="KW-0547">Nucleotide-binding</keyword>
<dbReference type="GO" id="GO:0006744">
    <property type="term" value="P:ubiquinone biosynthetic process"/>
    <property type="evidence" value="ECO:0007669"/>
    <property type="project" value="TreeGrafter"/>
</dbReference>
<dbReference type="GO" id="GO:0005524">
    <property type="term" value="F:ATP binding"/>
    <property type="evidence" value="ECO:0007669"/>
    <property type="project" value="UniProtKB-KW"/>
</dbReference>
<comment type="caution">
    <text evidence="6">The sequence shown here is derived from an EMBL/GenBank/DDBJ whole genome shotgun (WGS) entry which is preliminary data.</text>
</comment>
<dbReference type="AlphaFoldDB" id="A0A916ZZF9"/>
<feature type="domain" description="ABC1 atypical kinase-like" evidence="5">
    <location>
        <begin position="75"/>
        <end position="312"/>
    </location>
</feature>
<reference evidence="6" key="1">
    <citation type="journal article" date="2014" name="Int. J. Syst. Evol. Microbiol.">
        <title>Complete genome sequence of Corynebacterium casei LMG S-19264T (=DSM 44701T), isolated from a smear-ripened cheese.</title>
        <authorList>
            <consortium name="US DOE Joint Genome Institute (JGI-PGF)"/>
            <person name="Walter F."/>
            <person name="Albersmeier A."/>
            <person name="Kalinowski J."/>
            <person name="Ruckert C."/>
        </authorList>
    </citation>
    <scope>NUCLEOTIDE SEQUENCE</scope>
    <source>
        <strain evidence="6">CGMCC 1.15367</strain>
    </source>
</reference>
<keyword evidence="4" id="KW-0067">ATP-binding</keyword>
<comment type="similarity">
    <text evidence="1">Belongs to the protein kinase superfamily. ADCK protein kinase family.</text>
</comment>
<evidence type="ECO:0000313" key="6">
    <source>
        <dbReference type="EMBL" id="GGE20270.1"/>
    </source>
</evidence>
<dbReference type="PANTHER" id="PTHR43851:SF3">
    <property type="entry name" value="COENZYME Q8"/>
    <property type="match status" value="1"/>
</dbReference>
<dbReference type="GO" id="GO:0016740">
    <property type="term" value="F:transferase activity"/>
    <property type="evidence" value="ECO:0007669"/>
    <property type="project" value="UniProtKB-KW"/>
</dbReference>
<dbReference type="EMBL" id="BMIQ01000009">
    <property type="protein sequence ID" value="GGE20270.1"/>
    <property type="molecule type" value="Genomic_DNA"/>
</dbReference>
<dbReference type="InterPro" id="IPR011009">
    <property type="entry name" value="Kinase-like_dom_sf"/>
</dbReference>
<dbReference type="SUPFAM" id="SSF56112">
    <property type="entry name" value="Protein kinase-like (PK-like)"/>
    <property type="match status" value="1"/>
</dbReference>
<evidence type="ECO:0000259" key="5">
    <source>
        <dbReference type="Pfam" id="PF03109"/>
    </source>
</evidence>
<dbReference type="InterPro" id="IPR004147">
    <property type="entry name" value="ABC1_dom"/>
</dbReference>
<proteinExistence type="inferred from homology"/>
<organism evidence="6 7">
    <name type="scientific">Aureimonas endophytica</name>
    <dbReference type="NCBI Taxonomy" id="2027858"/>
    <lineage>
        <taxon>Bacteria</taxon>
        <taxon>Pseudomonadati</taxon>
        <taxon>Pseudomonadota</taxon>
        <taxon>Alphaproteobacteria</taxon>
        <taxon>Hyphomicrobiales</taxon>
        <taxon>Aurantimonadaceae</taxon>
        <taxon>Aureimonas</taxon>
    </lineage>
</organism>
<dbReference type="PANTHER" id="PTHR43851">
    <property type="match status" value="1"/>
</dbReference>
<name>A0A916ZZF9_9HYPH</name>
<evidence type="ECO:0000313" key="7">
    <source>
        <dbReference type="Proteomes" id="UP000644699"/>
    </source>
</evidence>
<dbReference type="InterPro" id="IPR051409">
    <property type="entry name" value="Atypical_kinase_ADCK"/>
</dbReference>
<dbReference type="CDD" id="cd13970">
    <property type="entry name" value="ABC1_ADCK3"/>
    <property type="match status" value="1"/>
</dbReference>
<protein>
    <submittedName>
        <fullName evidence="6">Ubiquinol-cytochrome c reductase</fullName>
    </submittedName>
</protein>
<dbReference type="Proteomes" id="UP000644699">
    <property type="component" value="Unassembled WGS sequence"/>
</dbReference>
<evidence type="ECO:0000256" key="3">
    <source>
        <dbReference type="ARBA" id="ARBA00022741"/>
    </source>
</evidence>